<evidence type="ECO:0000313" key="2">
    <source>
        <dbReference type="Proteomes" id="UP001174909"/>
    </source>
</evidence>
<evidence type="ECO:0000313" key="1">
    <source>
        <dbReference type="EMBL" id="CAI7992469.1"/>
    </source>
</evidence>
<name>A0AA35QV14_GEOBA</name>
<dbReference type="AlphaFoldDB" id="A0AA35QV14"/>
<dbReference type="Gene3D" id="2.60.120.620">
    <property type="entry name" value="q2cbj1_9rhob like domain"/>
    <property type="match status" value="1"/>
</dbReference>
<dbReference type="InterPro" id="IPR008775">
    <property type="entry name" value="Phytyl_CoA_dOase-like"/>
</dbReference>
<sequence length="295" mass="33284">MAQVTDHTKPFIVDKNLGAALDIDNAQLTEATSDGIPVVAPTQEQKYLFDMRGWILVPGVLSGDELAEMQEFGYKLRHEPESIPEHERSPLGGPMQRLADHPNVVGFLNEFLAHPALSSQECYGFRMESCSLFHRTVGDGNFGPHNGNGMLRFPGDSHLYRCIPGRGYSGLTRIVWELNPVKYRQGGTLFITASHKAVYTAPDTIRSQDSLIWDTYECPAGSLLFFTEALTHSTHTWTNEENDRLAIFSCYNTVNSKWHDWDPHPKLLAEMPEKRQTLFRPVRAANNLIGEAYRH</sequence>
<accession>A0AA35QV14</accession>
<reference evidence="1" key="1">
    <citation type="submission" date="2023-03" db="EMBL/GenBank/DDBJ databases">
        <authorList>
            <person name="Steffen K."/>
            <person name="Cardenas P."/>
        </authorList>
    </citation>
    <scope>NUCLEOTIDE SEQUENCE</scope>
</reference>
<dbReference type="Pfam" id="PF05721">
    <property type="entry name" value="PhyH"/>
    <property type="match status" value="1"/>
</dbReference>
<dbReference type="SUPFAM" id="SSF51197">
    <property type="entry name" value="Clavaminate synthase-like"/>
    <property type="match status" value="1"/>
</dbReference>
<comment type="caution">
    <text evidence="1">The sequence shown here is derived from an EMBL/GenBank/DDBJ whole genome shotgun (WGS) entry which is preliminary data.</text>
</comment>
<protein>
    <recommendedName>
        <fullName evidence="3">Phytanoyl-CoA dioxygenase</fullName>
    </recommendedName>
</protein>
<dbReference type="Proteomes" id="UP001174909">
    <property type="component" value="Unassembled WGS sequence"/>
</dbReference>
<dbReference type="EMBL" id="CASHTH010000145">
    <property type="protein sequence ID" value="CAI7992469.1"/>
    <property type="molecule type" value="Genomic_DNA"/>
</dbReference>
<evidence type="ECO:0008006" key="3">
    <source>
        <dbReference type="Google" id="ProtNLM"/>
    </source>
</evidence>
<gene>
    <name evidence="1" type="ORF">GBAR_LOCUS1011</name>
</gene>
<keyword evidence="2" id="KW-1185">Reference proteome</keyword>
<proteinExistence type="predicted"/>
<organism evidence="1 2">
    <name type="scientific">Geodia barretti</name>
    <name type="common">Barrett's horny sponge</name>
    <dbReference type="NCBI Taxonomy" id="519541"/>
    <lineage>
        <taxon>Eukaryota</taxon>
        <taxon>Metazoa</taxon>
        <taxon>Porifera</taxon>
        <taxon>Demospongiae</taxon>
        <taxon>Heteroscleromorpha</taxon>
        <taxon>Tetractinellida</taxon>
        <taxon>Astrophorina</taxon>
        <taxon>Geodiidae</taxon>
        <taxon>Geodia</taxon>
    </lineage>
</organism>